<dbReference type="SUPFAM" id="SSF109854">
    <property type="entry name" value="DinB/YfiT-like putative metalloenzymes"/>
    <property type="match status" value="1"/>
</dbReference>
<dbReference type="EMBL" id="CP091196">
    <property type="protein sequence ID" value="UQS24590.1"/>
    <property type="molecule type" value="Genomic_DNA"/>
</dbReference>
<reference evidence="2" key="1">
    <citation type="submission" date="2022-01" db="EMBL/GenBank/DDBJ databases">
        <title>PSI-footprinting approach for the identification of protein synthesis inhibitor producers.</title>
        <authorList>
            <person name="Handel F."/>
            <person name="Kulik A."/>
            <person name="Wex K.W."/>
            <person name="Berscheid A."/>
            <person name="Saur J.S."/>
            <person name="Winkler A."/>
            <person name="Wibberg D."/>
            <person name="Kalinowski J."/>
            <person name="Broetz-Oesterhelt H."/>
            <person name="Mast Y."/>
        </authorList>
    </citation>
    <scope>NUCLEOTIDE SEQUENCE</scope>
    <source>
        <strain evidence="2">KNN 49.3e</strain>
    </source>
</reference>
<gene>
    <name evidence="2" type="ORF">L1857_18095</name>
</gene>
<evidence type="ECO:0000259" key="1">
    <source>
        <dbReference type="Pfam" id="PF12867"/>
    </source>
</evidence>
<accession>A0ABY4NX02</accession>
<dbReference type="Proteomes" id="UP000830158">
    <property type="component" value="Chromosome"/>
</dbReference>
<dbReference type="InterPro" id="IPR024775">
    <property type="entry name" value="DinB-like"/>
</dbReference>
<evidence type="ECO:0000313" key="3">
    <source>
        <dbReference type="Proteomes" id="UP000830158"/>
    </source>
</evidence>
<dbReference type="RefSeq" id="WP_198958212.1">
    <property type="nucleotide sequence ID" value="NZ_CP091196.1"/>
</dbReference>
<feature type="domain" description="DinB-like" evidence="1">
    <location>
        <begin position="20"/>
        <end position="116"/>
    </location>
</feature>
<keyword evidence="3" id="KW-1185">Reference proteome</keyword>
<evidence type="ECO:0000313" key="2">
    <source>
        <dbReference type="EMBL" id="UQS24590.1"/>
    </source>
</evidence>
<protein>
    <submittedName>
        <fullName evidence="2">DinB family protein</fullName>
    </submittedName>
</protein>
<organism evidence="2 3">
    <name type="scientific">Amycolatopsis thermalba</name>
    <dbReference type="NCBI Taxonomy" id="944492"/>
    <lineage>
        <taxon>Bacteria</taxon>
        <taxon>Bacillati</taxon>
        <taxon>Actinomycetota</taxon>
        <taxon>Actinomycetes</taxon>
        <taxon>Pseudonocardiales</taxon>
        <taxon>Pseudonocardiaceae</taxon>
        <taxon>Amycolatopsis</taxon>
    </lineage>
</organism>
<name>A0ABY4NX02_9PSEU</name>
<dbReference type="Gene3D" id="1.20.120.450">
    <property type="entry name" value="dinb family like domain"/>
    <property type="match status" value="1"/>
</dbReference>
<dbReference type="Pfam" id="PF12867">
    <property type="entry name" value="DinB_2"/>
    <property type="match status" value="1"/>
</dbReference>
<dbReference type="InterPro" id="IPR034660">
    <property type="entry name" value="DinB/YfiT-like"/>
</dbReference>
<proteinExistence type="predicted"/>
<sequence>MIAGLRDACRGLLDAAAGRFTEPPAGEWSAGQILAHVSIVSAVTIGAVSAVAAGEHTTYDNRVAQDRWTLSRIIELAGGSAGLRERIHRQGEALCTLTSALSEAELDTPVPARLVSGDAVLVDRPLPLRDLITGLAETELPGHTKQLLALRSG</sequence>